<dbReference type="AlphaFoldDB" id="A0A0F9MB13"/>
<organism evidence="1">
    <name type="scientific">marine sediment metagenome</name>
    <dbReference type="NCBI Taxonomy" id="412755"/>
    <lineage>
        <taxon>unclassified sequences</taxon>
        <taxon>metagenomes</taxon>
        <taxon>ecological metagenomes</taxon>
    </lineage>
</organism>
<proteinExistence type="predicted"/>
<name>A0A0F9MB13_9ZZZZ</name>
<evidence type="ECO:0000313" key="1">
    <source>
        <dbReference type="EMBL" id="KKN04610.1"/>
    </source>
</evidence>
<sequence>MADCSPSIPGFCFPTTIVLGSTSLVQASGIESRGSNVIQFGGADDQTTKMLQIGVIDQTTIVGQFEGFDQTTKVRGFQGAGNSGNVIVRKLAGVDPGGIFLVYSNIIQNPSFENNSSRWGIFQDGGHTADVVDQFPPSRGFDDGDPANLEVPDGRRMLHMIKIGEDGFMSISQFVSEISDTTLLRDFSFSVAPDSAFVPLDSPVGRYGMVALQFYQGASTVWTLAYQFTSGGIPPTLPTEFPTINQKVTLSHVGADTFQTYTRDLESDLTAAFSFTGVKVWIVTDMQDTLFSAEFDTLWDNFILETGQQQPNLFPTSTEQQLIVTSNAELVSSKNFFAVLGTTETYEREFDDSPFFFLPSEPDSNTERDRREVEPFLLFSHAFLNTYEALRANPHEGWVLSVKGAEFNEAALSDENVIANASFETGTLSFWQSDLGTGGSITVRRDSLAEGGIPAGLEPLDGDFWTYIVKGQDGDDSAYIQQTIRFGRVFSSRVVKKLGWS</sequence>
<comment type="caution">
    <text evidence="1">The sequence shown here is derived from an EMBL/GenBank/DDBJ whole genome shotgun (WGS) entry which is preliminary data.</text>
</comment>
<reference evidence="1" key="1">
    <citation type="journal article" date="2015" name="Nature">
        <title>Complex archaea that bridge the gap between prokaryotes and eukaryotes.</title>
        <authorList>
            <person name="Spang A."/>
            <person name="Saw J.H."/>
            <person name="Jorgensen S.L."/>
            <person name="Zaremba-Niedzwiedzka K."/>
            <person name="Martijn J."/>
            <person name="Lind A.E."/>
            <person name="van Eijk R."/>
            <person name="Schleper C."/>
            <person name="Guy L."/>
            <person name="Ettema T.J."/>
        </authorList>
    </citation>
    <scope>NUCLEOTIDE SEQUENCE</scope>
</reference>
<accession>A0A0F9MB13</accession>
<dbReference type="EMBL" id="LAZR01004898">
    <property type="protein sequence ID" value="KKN04610.1"/>
    <property type="molecule type" value="Genomic_DNA"/>
</dbReference>
<feature type="non-terminal residue" evidence="1">
    <location>
        <position position="501"/>
    </location>
</feature>
<protein>
    <submittedName>
        <fullName evidence="1">Uncharacterized protein</fullName>
    </submittedName>
</protein>
<gene>
    <name evidence="1" type="ORF">LCGC14_1095720</name>
</gene>